<dbReference type="InterPro" id="IPR013057">
    <property type="entry name" value="AA_transpt_TM"/>
</dbReference>
<keyword evidence="4 7" id="KW-1133">Transmembrane helix</keyword>
<evidence type="ECO:0000256" key="2">
    <source>
        <dbReference type="ARBA" id="ARBA00008066"/>
    </source>
</evidence>
<evidence type="ECO:0000313" key="9">
    <source>
        <dbReference type="EMBL" id="PLW11509.1"/>
    </source>
</evidence>
<comment type="similarity">
    <text evidence="2">Belongs to the amino acid/polyamine transporter 2 family.</text>
</comment>
<feature type="domain" description="Amino acid transporter transmembrane" evidence="8">
    <location>
        <begin position="265"/>
        <end position="406"/>
    </location>
</feature>
<dbReference type="GO" id="GO:0005774">
    <property type="term" value="C:vacuolar membrane"/>
    <property type="evidence" value="ECO:0007669"/>
    <property type="project" value="TreeGrafter"/>
</dbReference>
<feature type="compositionally biased region" description="Basic residues" evidence="6">
    <location>
        <begin position="237"/>
        <end position="248"/>
    </location>
</feature>
<keyword evidence="3 7" id="KW-0812">Transmembrane</keyword>
<dbReference type="EMBL" id="PGCI01000920">
    <property type="protein sequence ID" value="PLW11509.1"/>
    <property type="molecule type" value="Genomic_DNA"/>
</dbReference>
<accession>A0A2N5SE87</accession>
<sequence length="867" mass="95612">MKKPHKKKITTPTPTPRPVPDLQIVVSPVQHRSAQLTVSHPTGTASPSPSSSSSDNDLYENSLSSPLFTKTDHHPPTSNTTATSKKTTSRASLRVDTIKLTPTRPVSSHSSTLDQQNNNLNHIEWQHDVQYLSDDDDEEEEEDRNPADDLENHLNGTDESEQDAPHEEELSNWNKKLTTYEPDRRDDDEEDEEEEEQRGLISPSHQSENGEREPLVYHDHNDPRSDAFYSSHSRSIQPHRRHSKARQRRKVYGGGRADWGGELEIWEVGLGVASNILSPAPLFIPHAFLLLGLPIGLPILFLIGFLAWFSQVVLVVCGRYVGGRTYAQVASSVLPDRLKGCNVWLGESIVELFRVFVAGGRGMVNMMMVSDLFSQLTRQYTPKAAILYSRVFIIALVGLLSLLPNFVCPRRPIFLPALFPTLSRLPLLITILWPISIGIIAFRLRQLNRELGRKLPPTGEGDVYSEIMGGTVWGGFSILLFCLTTPQHTFTHLRSLKRINKPPRNTLHPMKSMVNHHSSHDGTPTAPVSDPLFGGSHRSSIFSGYTIRRYSWESAALLGVTYSVLICFSWGMVGYLGMEHGGYEVNFLASLPSNDPWISSSRVLLLLVLIPSIPLSLRPATTALFHLLRIPGVMHKASSRRKKLRRRGGGGHARRSSSSSSRMEAVAEWDDEDEDEPLVGTSKIWAARLVTSAIWLAVAVGAIMLGGSNGGEGSTIEVLGCVGSTVIAGLLPAAFWIVLFHIRKARPILNIDPFRPSSSPSAAAAQQQQQQHQAHAVANHPRRPGAAPRARSSAPPPPSSSFVNPADGPDQLLIIKEAQLQKRLSGRRIWQDIAIFGLLMPFCLVVLLKGLIAVSHETGPPPPTTTI</sequence>
<evidence type="ECO:0000256" key="1">
    <source>
        <dbReference type="ARBA" id="ARBA00004141"/>
    </source>
</evidence>
<evidence type="ECO:0000256" key="5">
    <source>
        <dbReference type="ARBA" id="ARBA00023136"/>
    </source>
</evidence>
<feature type="transmembrane region" description="Helical" evidence="7">
    <location>
        <begin position="427"/>
        <end position="444"/>
    </location>
</feature>
<feature type="compositionally biased region" description="Basic and acidic residues" evidence="6">
    <location>
        <begin position="208"/>
        <end position="225"/>
    </location>
</feature>
<proteinExistence type="inferred from homology"/>
<comment type="caution">
    <text evidence="9">The sequence shown here is derived from an EMBL/GenBank/DDBJ whole genome shotgun (WGS) entry which is preliminary data.</text>
</comment>
<feature type="compositionally biased region" description="Acidic residues" evidence="6">
    <location>
        <begin position="133"/>
        <end position="143"/>
    </location>
</feature>
<feature type="compositionally biased region" description="Basic residues" evidence="6">
    <location>
        <begin position="638"/>
        <end position="655"/>
    </location>
</feature>
<evidence type="ECO:0000313" key="10">
    <source>
        <dbReference type="Proteomes" id="UP000235392"/>
    </source>
</evidence>
<evidence type="ECO:0000256" key="4">
    <source>
        <dbReference type="ARBA" id="ARBA00022989"/>
    </source>
</evidence>
<feature type="transmembrane region" description="Helical" evidence="7">
    <location>
        <begin position="685"/>
        <end position="704"/>
    </location>
</feature>
<feature type="compositionally biased region" description="Polar residues" evidence="6">
    <location>
        <begin position="104"/>
        <end position="115"/>
    </location>
</feature>
<feature type="compositionally biased region" description="Low complexity" evidence="6">
    <location>
        <begin position="46"/>
        <end position="65"/>
    </location>
</feature>
<dbReference type="GO" id="GO:0015179">
    <property type="term" value="F:L-amino acid transmembrane transporter activity"/>
    <property type="evidence" value="ECO:0007669"/>
    <property type="project" value="TreeGrafter"/>
</dbReference>
<protein>
    <recommendedName>
        <fullName evidence="8">Amino acid transporter transmembrane domain-containing protein</fullName>
    </recommendedName>
</protein>
<comment type="subcellular location">
    <subcellularLocation>
        <location evidence="1">Membrane</location>
        <topology evidence="1">Multi-pass membrane protein</topology>
    </subcellularLocation>
</comment>
<evidence type="ECO:0000256" key="6">
    <source>
        <dbReference type="SAM" id="MobiDB-lite"/>
    </source>
</evidence>
<dbReference type="PANTHER" id="PTHR22950:SF695">
    <property type="entry name" value="AMINO ACID TRANSPORTER TRANSMEMBRANE DOMAIN-CONTAINING PROTEIN"/>
    <property type="match status" value="1"/>
</dbReference>
<dbReference type="Pfam" id="PF01490">
    <property type="entry name" value="Aa_trans"/>
    <property type="match status" value="1"/>
</dbReference>
<feature type="compositionally biased region" description="Polar residues" evidence="6">
    <location>
        <begin position="30"/>
        <end position="45"/>
    </location>
</feature>
<keyword evidence="5 7" id="KW-0472">Membrane</keyword>
<dbReference type="AlphaFoldDB" id="A0A2N5SE87"/>
<dbReference type="PANTHER" id="PTHR22950">
    <property type="entry name" value="AMINO ACID TRANSPORTER"/>
    <property type="match status" value="1"/>
</dbReference>
<evidence type="ECO:0000256" key="7">
    <source>
        <dbReference type="SAM" id="Phobius"/>
    </source>
</evidence>
<feature type="transmembrane region" description="Helical" evidence="7">
    <location>
        <begin position="597"/>
        <end position="617"/>
    </location>
</feature>
<evidence type="ECO:0000259" key="8">
    <source>
        <dbReference type="Pfam" id="PF01490"/>
    </source>
</evidence>
<feature type="region of interest" description="Disordered" evidence="6">
    <location>
        <begin position="133"/>
        <end position="248"/>
    </location>
</feature>
<feature type="region of interest" description="Disordered" evidence="6">
    <location>
        <begin position="638"/>
        <end position="673"/>
    </location>
</feature>
<feature type="transmembrane region" description="Helical" evidence="7">
    <location>
        <begin position="385"/>
        <end position="407"/>
    </location>
</feature>
<feature type="region of interest" description="Disordered" evidence="6">
    <location>
        <begin position="759"/>
        <end position="804"/>
    </location>
</feature>
<dbReference type="Proteomes" id="UP000235392">
    <property type="component" value="Unassembled WGS sequence"/>
</dbReference>
<evidence type="ECO:0000256" key="3">
    <source>
        <dbReference type="ARBA" id="ARBA00022692"/>
    </source>
</evidence>
<feature type="transmembrane region" description="Helical" evidence="7">
    <location>
        <begin position="833"/>
        <end position="854"/>
    </location>
</feature>
<feature type="region of interest" description="Disordered" evidence="6">
    <location>
        <begin position="1"/>
        <end position="115"/>
    </location>
</feature>
<feature type="transmembrane region" description="Helical" evidence="7">
    <location>
        <begin position="287"/>
        <end position="309"/>
    </location>
</feature>
<name>A0A2N5SE87_9BASI</name>
<organism evidence="9 10">
    <name type="scientific">Puccinia coronata f. sp. avenae</name>
    <dbReference type="NCBI Taxonomy" id="200324"/>
    <lineage>
        <taxon>Eukaryota</taxon>
        <taxon>Fungi</taxon>
        <taxon>Dikarya</taxon>
        <taxon>Basidiomycota</taxon>
        <taxon>Pucciniomycotina</taxon>
        <taxon>Pucciniomycetes</taxon>
        <taxon>Pucciniales</taxon>
        <taxon>Pucciniaceae</taxon>
        <taxon>Puccinia</taxon>
    </lineage>
</organism>
<feature type="transmembrane region" description="Helical" evidence="7">
    <location>
        <begin position="716"/>
        <end position="739"/>
    </location>
</feature>
<feature type="compositionally biased region" description="Acidic residues" evidence="6">
    <location>
        <begin position="186"/>
        <end position="196"/>
    </location>
</feature>
<reference evidence="9 10" key="1">
    <citation type="submission" date="2017-11" db="EMBL/GenBank/DDBJ databases">
        <title>De novo assembly and phasing of dikaryotic genomes from two isolates of Puccinia coronata f. sp. avenae, the causal agent of oat crown rust.</title>
        <authorList>
            <person name="Miller M.E."/>
            <person name="Zhang Y."/>
            <person name="Omidvar V."/>
            <person name="Sperschneider J."/>
            <person name="Schwessinger B."/>
            <person name="Raley C."/>
            <person name="Palmer J.M."/>
            <person name="Garnica D."/>
            <person name="Upadhyaya N."/>
            <person name="Rathjen J."/>
            <person name="Taylor J.M."/>
            <person name="Park R.F."/>
            <person name="Dodds P.N."/>
            <person name="Hirsch C.D."/>
            <person name="Kianian S.F."/>
            <person name="Figueroa M."/>
        </authorList>
    </citation>
    <scope>NUCLEOTIDE SEQUENCE [LARGE SCALE GENOMIC DNA]</scope>
    <source>
        <strain evidence="9">12SD80</strain>
    </source>
</reference>
<gene>
    <name evidence="9" type="ORF">PCASD_22635</name>
</gene>
<feature type="compositionally biased region" description="Low complexity" evidence="6">
    <location>
        <begin position="77"/>
        <end position="92"/>
    </location>
</feature>
<feature type="transmembrane region" description="Helical" evidence="7">
    <location>
        <begin position="555"/>
        <end position="577"/>
    </location>
</feature>
<feature type="compositionally biased region" description="Low complexity" evidence="6">
    <location>
        <begin position="762"/>
        <end position="793"/>
    </location>
</feature>